<proteinExistence type="predicted"/>
<dbReference type="Proteomes" id="UP000095705">
    <property type="component" value="Unassembled WGS sequence"/>
</dbReference>
<dbReference type="AlphaFoldDB" id="A0A1E5PSM7"/>
<accession>A0A1E5PSM7</accession>
<dbReference type="RefSeq" id="WP_069920843.1">
    <property type="nucleotide sequence ID" value="NZ_MEHK01000001.1"/>
</dbReference>
<dbReference type="EMBL" id="MEHK01000001">
    <property type="protein sequence ID" value="OEJ32574.1"/>
    <property type="molecule type" value="Genomic_DNA"/>
</dbReference>
<reference evidence="2 3" key="1">
    <citation type="submission" date="2016-08" db="EMBL/GenBank/DDBJ databases">
        <title>The complete genome of Streptomyces subrutilus 10-1-1.</title>
        <authorList>
            <person name="Chen X."/>
        </authorList>
    </citation>
    <scope>NUCLEOTIDE SEQUENCE [LARGE SCALE GENOMIC DNA]</scope>
    <source>
        <strain evidence="2 3">10-1-1</strain>
    </source>
</reference>
<name>A0A1E5PSM7_9ACTN</name>
<feature type="chain" id="PRO_5009183662" description="Secreted protein" evidence="1">
    <location>
        <begin position="30"/>
        <end position="154"/>
    </location>
</feature>
<feature type="signal peptide" evidence="1">
    <location>
        <begin position="1"/>
        <end position="29"/>
    </location>
</feature>
<keyword evidence="1" id="KW-0732">Signal</keyword>
<comment type="caution">
    <text evidence="2">The sequence shown here is derived from an EMBL/GenBank/DDBJ whole genome shotgun (WGS) entry which is preliminary data.</text>
</comment>
<evidence type="ECO:0000256" key="1">
    <source>
        <dbReference type="SAM" id="SignalP"/>
    </source>
</evidence>
<sequence length="154" mass="16737">MDRLPPTRITATLATMAALALLPPAEAHAGAIGSTPVATFDYQVGGVTMKVPTGCMFTHIIRGDGKTITYQNAGVDCGFVGARNAGFCNWRIDFTYADTDNKTYRTSRGKTHAECKINPMRDNAPQKLPRYGKACAHLNINGVRRVSQCHHITK</sequence>
<evidence type="ECO:0008006" key="4">
    <source>
        <dbReference type="Google" id="ProtNLM"/>
    </source>
</evidence>
<protein>
    <recommendedName>
        <fullName evidence="4">Secreted protein</fullName>
    </recommendedName>
</protein>
<keyword evidence="3" id="KW-1185">Reference proteome</keyword>
<gene>
    <name evidence="2" type="ORF">BGK67_15670</name>
</gene>
<evidence type="ECO:0000313" key="3">
    <source>
        <dbReference type="Proteomes" id="UP000095705"/>
    </source>
</evidence>
<organism evidence="2 3">
    <name type="scientific">Streptomyces subrutilus</name>
    <dbReference type="NCBI Taxonomy" id="36818"/>
    <lineage>
        <taxon>Bacteria</taxon>
        <taxon>Bacillati</taxon>
        <taxon>Actinomycetota</taxon>
        <taxon>Actinomycetes</taxon>
        <taxon>Kitasatosporales</taxon>
        <taxon>Streptomycetaceae</taxon>
        <taxon>Streptomyces</taxon>
    </lineage>
</organism>
<evidence type="ECO:0000313" key="2">
    <source>
        <dbReference type="EMBL" id="OEJ32574.1"/>
    </source>
</evidence>